<dbReference type="InterPro" id="IPR005119">
    <property type="entry name" value="LysR_subst-bd"/>
</dbReference>
<evidence type="ECO:0000313" key="4">
    <source>
        <dbReference type="Proteomes" id="UP000182660"/>
    </source>
</evidence>
<dbReference type="EMBL" id="FPLJ01000041">
    <property type="protein sequence ID" value="SGY89317.1"/>
    <property type="molecule type" value="Genomic_DNA"/>
</dbReference>
<dbReference type="Pfam" id="PF03466">
    <property type="entry name" value="LysR_substrate"/>
    <property type="match status" value="1"/>
</dbReference>
<dbReference type="SUPFAM" id="SSF53850">
    <property type="entry name" value="Periplasmic binding protein-like II"/>
    <property type="match status" value="1"/>
</dbReference>
<reference evidence="3 4" key="1">
    <citation type="submission" date="2016-11" db="EMBL/GenBank/DDBJ databases">
        <authorList>
            <person name="Klemetsen T."/>
        </authorList>
    </citation>
    <scope>NUCLEOTIDE SEQUENCE [LARGE SCALE GENOMIC DNA]</scope>
    <source>
        <strain evidence="3">MT 2528</strain>
    </source>
</reference>
<feature type="domain" description="LysR substrate-binding" evidence="2">
    <location>
        <begin position="2"/>
        <end position="76"/>
    </location>
</feature>
<keyword evidence="4" id="KW-1185">Reference proteome</keyword>
<evidence type="ECO:0000256" key="1">
    <source>
        <dbReference type="ARBA" id="ARBA00009437"/>
    </source>
</evidence>
<dbReference type="InterPro" id="IPR058163">
    <property type="entry name" value="LysR-type_TF_proteobact-type"/>
</dbReference>
<organism evidence="3 4">
    <name type="scientific">Moritella viscosa</name>
    <dbReference type="NCBI Taxonomy" id="80854"/>
    <lineage>
        <taxon>Bacteria</taxon>
        <taxon>Pseudomonadati</taxon>
        <taxon>Pseudomonadota</taxon>
        <taxon>Gammaproteobacteria</taxon>
        <taxon>Alteromonadales</taxon>
        <taxon>Moritellaceae</taxon>
        <taxon>Moritella</taxon>
    </lineage>
</organism>
<dbReference type="Gene3D" id="3.40.190.10">
    <property type="entry name" value="Periplasmic binding protein-like II"/>
    <property type="match status" value="2"/>
</dbReference>
<dbReference type="PANTHER" id="PTHR30537">
    <property type="entry name" value="HTH-TYPE TRANSCRIPTIONAL REGULATOR"/>
    <property type="match status" value="1"/>
</dbReference>
<comment type="similarity">
    <text evidence="1">Belongs to the LysR transcriptional regulatory family.</text>
</comment>
<name>A0ABY1HFD1_9GAMM</name>
<accession>A0ABY1HFD1</accession>
<dbReference type="PANTHER" id="PTHR30537:SF32">
    <property type="entry name" value="HTH-TYPE TRANSCRIPTIONAL REGULATOR DSDC"/>
    <property type="match status" value="1"/>
</dbReference>
<protein>
    <submittedName>
        <fullName evidence="3">D-serine deaminase activator</fullName>
    </submittedName>
</protein>
<comment type="caution">
    <text evidence="3">The sequence shown here is derived from an EMBL/GenBank/DDBJ whole genome shotgun (WGS) entry which is preliminary data.</text>
</comment>
<proteinExistence type="inferred from homology"/>
<evidence type="ECO:0000259" key="2">
    <source>
        <dbReference type="Pfam" id="PF03466"/>
    </source>
</evidence>
<evidence type="ECO:0000313" key="3">
    <source>
        <dbReference type="EMBL" id="SGY89317.1"/>
    </source>
</evidence>
<dbReference type="Proteomes" id="UP000182660">
    <property type="component" value="Unassembled WGS sequence"/>
</dbReference>
<sequence length="78" mass="8643">MSFDRSDLAMVAAINHAGLAIGRKRLVDKHLRSGELIAPFPALISPATYQYHAVYSADITPNPKVKVLLDWLQQQAEL</sequence>
<gene>
    <name evidence="3" type="ORF">MT2528_1705</name>
</gene>